<feature type="signal peptide" evidence="6">
    <location>
        <begin position="1"/>
        <end position="22"/>
    </location>
</feature>
<dbReference type="SUPFAM" id="SSF56112">
    <property type="entry name" value="Protein kinase-like (PK-like)"/>
    <property type="match status" value="1"/>
</dbReference>
<evidence type="ECO:0000313" key="8">
    <source>
        <dbReference type="EMBL" id="KRZ04445.1"/>
    </source>
</evidence>
<dbReference type="Proteomes" id="UP000055024">
    <property type="component" value="Unassembled WGS sequence"/>
</dbReference>
<dbReference type="PROSITE" id="PS00107">
    <property type="entry name" value="PROTEIN_KINASE_ATP"/>
    <property type="match status" value="1"/>
</dbReference>
<evidence type="ECO:0000256" key="1">
    <source>
        <dbReference type="ARBA" id="ARBA00012513"/>
    </source>
</evidence>
<dbReference type="GO" id="GO:0004674">
    <property type="term" value="F:protein serine/threonine kinase activity"/>
    <property type="evidence" value="ECO:0007669"/>
    <property type="project" value="UniProtKB-KW"/>
</dbReference>
<name>A0A0V1H1F2_9BILA</name>
<protein>
    <recommendedName>
        <fullName evidence="1">non-specific serine/threonine protein kinase</fullName>
        <ecNumber evidence="1">2.7.11.1</ecNumber>
    </recommendedName>
</protein>
<evidence type="ECO:0000256" key="3">
    <source>
        <dbReference type="ARBA" id="ARBA00022840"/>
    </source>
</evidence>
<keyword evidence="5" id="KW-0723">Serine/threonine-protein kinase</keyword>
<comment type="similarity">
    <text evidence="5">Belongs to the protein kinase superfamily.</text>
</comment>
<keyword evidence="8" id="KW-0808">Transferase</keyword>
<dbReference type="InterPro" id="IPR008271">
    <property type="entry name" value="Ser/Thr_kinase_AS"/>
</dbReference>
<dbReference type="SMART" id="SM00220">
    <property type="entry name" value="S_TKc"/>
    <property type="match status" value="1"/>
</dbReference>
<dbReference type="Gene3D" id="1.10.510.10">
    <property type="entry name" value="Transferase(Phosphotransferase) domain 1"/>
    <property type="match status" value="1"/>
</dbReference>
<keyword evidence="3 4" id="KW-0067">ATP-binding</keyword>
<reference evidence="8 9" key="1">
    <citation type="submission" date="2015-01" db="EMBL/GenBank/DDBJ databases">
        <title>Evolution of Trichinella species and genotypes.</title>
        <authorList>
            <person name="Korhonen P.K."/>
            <person name="Edoardo P."/>
            <person name="Giuseppe L.R."/>
            <person name="Gasser R.B."/>
        </authorList>
    </citation>
    <scope>NUCLEOTIDE SEQUENCE [LARGE SCALE GENOMIC DNA]</scope>
    <source>
        <strain evidence="8">ISS1029</strain>
    </source>
</reference>
<evidence type="ECO:0000256" key="4">
    <source>
        <dbReference type="PROSITE-ProRule" id="PRU10141"/>
    </source>
</evidence>
<proteinExistence type="inferred from homology"/>
<organism evidence="8 9">
    <name type="scientific">Trichinella zimbabwensis</name>
    <dbReference type="NCBI Taxonomy" id="268475"/>
    <lineage>
        <taxon>Eukaryota</taxon>
        <taxon>Metazoa</taxon>
        <taxon>Ecdysozoa</taxon>
        <taxon>Nematoda</taxon>
        <taxon>Enoplea</taxon>
        <taxon>Dorylaimia</taxon>
        <taxon>Trichinellida</taxon>
        <taxon>Trichinellidae</taxon>
        <taxon>Trichinella</taxon>
    </lineage>
</organism>
<dbReference type="STRING" id="268475.A0A0V1H1F2"/>
<dbReference type="EMBL" id="JYDP01000164">
    <property type="protein sequence ID" value="KRZ04445.1"/>
    <property type="molecule type" value="Genomic_DNA"/>
</dbReference>
<sequence>MILRLLVRFFAALASMMGFGNADTSKSYSDSRTQELVEVFESEKWSLVSALGSGISGGVFSIKTGHLFNKKTYALKIIKDKLTYENERNAMEELKNISYFPQLIQCKLGVNCHFILMSQHLCDVSKMLSLMKEKKFSIMTATKVFKECLEALRVMHEKSLLHRDVKPSNILISMDGRRILLTDFGHSAKYVAVNRELCTPYFIGTPAYASLNVQAYFEPTLRDDLLSLFYTGVCMLGALPWVDCTDPIYIMFQKTFVEDYIQTLPNEYWNIYNYLSSVSQHETPHYVWVMQQLDALMDKQCENKERKYDWELIKSGECDEEIIQKMHKHRKPRWSFFSLFS</sequence>
<dbReference type="OrthoDB" id="5815349at2759"/>
<keyword evidence="6" id="KW-0732">Signal</keyword>
<keyword evidence="9" id="KW-1185">Reference proteome</keyword>
<dbReference type="InterPro" id="IPR050235">
    <property type="entry name" value="CK1_Ser-Thr_kinase"/>
</dbReference>
<feature type="chain" id="PRO_5006878750" description="non-specific serine/threonine protein kinase" evidence="6">
    <location>
        <begin position="23"/>
        <end position="341"/>
    </location>
</feature>
<dbReference type="EC" id="2.7.11.1" evidence="1"/>
<dbReference type="GO" id="GO:0005524">
    <property type="term" value="F:ATP binding"/>
    <property type="evidence" value="ECO:0007669"/>
    <property type="project" value="UniProtKB-UniRule"/>
</dbReference>
<dbReference type="PROSITE" id="PS50011">
    <property type="entry name" value="PROTEIN_KINASE_DOM"/>
    <property type="match status" value="1"/>
</dbReference>
<keyword evidence="8" id="KW-0418">Kinase</keyword>
<feature type="domain" description="Protein kinase" evidence="7">
    <location>
        <begin position="45"/>
        <end position="341"/>
    </location>
</feature>
<comment type="caution">
    <text evidence="8">The sequence shown here is derived from an EMBL/GenBank/DDBJ whole genome shotgun (WGS) entry which is preliminary data.</text>
</comment>
<keyword evidence="2 4" id="KW-0547">Nucleotide-binding</keyword>
<evidence type="ECO:0000259" key="7">
    <source>
        <dbReference type="PROSITE" id="PS50011"/>
    </source>
</evidence>
<accession>A0A0V1H1F2</accession>
<dbReference type="InterPro" id="IPR011009">
    <property type="entry name" value="Kinase-like_dom_sf"/>
</dbReference>
<dbReference type="AlphaFoldDB" id="A0A0V1H1F2"/>
<dbReference type="Pfam" id="PF00069">
    <property type="entry name" value="Pkinase"/>
    <property type="match status" value="1"/>
</dbReference>
<feature type="binding site" evidence="4">
    <location>
        <position position="76"/>
    </location>
    <ligand>
        <name>ATP</name>
        <dbReference type="ChEBI" id="CHEBI:30616"/>
    </ligand>
</feature>
<dbReference type="PANTHER" id="PTHR11909">
    <property type="entry name" value="CASEIN KINASE-RELATED"/>
    <property type="match status" value="1"/>
</dbReference>
<dbReference type="InterPro" id="IPR017441">
    <property type="entry name" value="Protein_kinase_ATP_BS"/>
</dbReference>
<gene>
    <name evidence="8" type="ORF">T11_8283</name>
</gene>
<evidence type="ECO:0000256" key="2">
    <source>
        <dbReference type="ARBA" id="ARBA00022741"/>
    </source>
</evidence>
<dbReference type="InterPro" id="IPR000719">
    <property type="entry name" value="Prot_kinase_dom"/>
</dbReference>
<evidence type="ECO:0000256" key="5">
    <source>
        <dbReference type="RuleBase" id="RU000304"/>
    </source>
</evidence>
<evidence type="ECO:0000256" key="6">
    <source>
        <dbReference type="SAM" id="SignalP"/>
    </source>
</evidence>
<dbReference type="PROSITE" id="PS00108">
    <property type="entry name" value="PROTEIN_KINASE_ST"/>
    <property type="match status" value="1"/>
</dbReference>
<evidence type="ECO:0000313" key="9">
    <source>
        <dbReference type="Proteomes" id="UP000055024"/>
    </source>
</evidence>